<dbReference type="GO" id="GO:0000287">
    <property type="term" value="F:magnesium ion binding"/>
    <property type="evidence" value="ECO:0007669"/>
    <property type="project" value="InterPro"/>
</dbReference>
<dbReference type="Proteomes" id="UP000782312">
    <property type="component" value="Unassembled WGS sequence"/>
</dbReference>
<dbReference type="PROSITE" id="PS00470">
    <property type="entry name" value="IDH_IMDH"/>
    <property type="match status" value="1"/>
</dbReference>
<keyword evidence="5" id="KW-0520">NAD</keyword>
<evidence type="ECO:0000259" key="7">
    <source>
        <dbReference type="SMART" id="SM01329"/>
    </source>
</evidence>
<accession>A0A932MPI9</accession>
<dbReference type="PANTHER" id="PTHR43275">
    <property type="entry name" value="D-MALATE DEHYDROGENASE [DECARBOXYLATING]"/>
    <property type="match status" value="1"/>
</dbReference>
<evidence type="ECO:0000256" key="6">
    <source>
        <dbReference type="ARBA" id="ARBA00023211"/>
    </source>
</evidence>
<dbReference type="Gene3D" id="3.40.718.10">
    <property type="entry name" value="Isopropylmalate Dehydrogenase"/>
    <property type="match status" value="1"/>
</dbReference>
<dbReference type="EMBL" id="JACPUR010000035">
    <property type="protein sequence ID" value="MBI3128682.1"/>
    <property type="molecule type" value="Genomic_DNA"/>
</dbReference>
<keyword evidence="3" id="KW-0479">Metal-binding</keyword>
<dbReference type="SUPFAM" id="SSF53659">
    <property type="entry name" value="Isocitrate/Isopropylmalate dehydrogenase-like"/>
    <property type="match status" value="1"/>
</dbReference>
<organism evidence="8 9">
    <name type="scientific">Tectimicrobiota bacterium</name>
    <dbReference type="NCBI Taxonomy" id="2528274"/>
    <lineage>
        <taxon>Bacteria</taxon>
        <taxon>Pseudomonadati</taxon>
        <taxon>Nitrospinota/Tectimicrobiota group</taxon>
        <taxon>Candidatus Tectimicrobiota</taxon>
    </lineage>
</organism>
<evidence type="ECO:0000256" key="5">
    <source>
        <dbReference type="ARBA" id="ARBA00023027"/>
    </source>
</evidence>
<evidence type="ECO:0000256" key="4">
    <source>
        <dbReference type="ARBA" id="ARBA00023002"/>
    </source>
</evidence>
<protein>
    <submittedName>
        <fullName evidence="8">Isocitrate/isopropylmalate dehydrogenase family protein</fullName>
    </submittedName>
</protein>
<dbReference type="AlphaFoldDB" id="A0A932MPI9"/>
<comment type="cofactor">
    <cofactor evidence="2">
        <name>Mg(2+)</name>
        <dbReference type="ChEBI" id="CHEBI:18420"/>
    </cofactor>
</comment>
<keyword evidence="6" id="KW-0464">Manganese</keyword>
<dbReference type="InterPro" id="IPR024084">
    <property type="entry name" value="IsoPropMal-DH-like_dom"/>
</dbReference>
<dbReference type="InterPro" id="IPR019818">
    <property type="entry name" value="IsoCit/isopropylmalate_DH_CS"/>
</dbReference>
<dbReference type="GO" id="GO:0051287">
    <property type="term" value="F:NAD binding"/>
    <property type="evidence" value="ECO:0007669"/>
    <property type="project" value="InterPro"/>
</dbReference>
<keyword evidence="4" id="KW-0560">Oxidoreductase</keyword>
<comment type="caution">
    <text evidence="8">The sequence shown here is derived from an EMBL/GenBank/DDBJ whole genome shotgun (WGS) entry which is preliminary data.</text>
</comment>
<dbReference type="InterPro" id="IPR050501">
    <property type="entry name" value="ICDH/IPMDH"/>
</dbReference>
<proteinExistence type="predicted"/>
<evidence type="ECO:0000313" key="8">
    <source>
        <dbReference type="EMBL" id="MBI3128682.1"/>
    </source>
</evidence>
<gene>
    <name evidence="8" type="ORF">HYZ11_13845</name>
</gene>
<evidence type="ECO:0000256" key="1">
    <source>
        <dbReference type="ARBA" id="ARBA00001936"/>
    </source>
</evidence>
<dbReference type="PANTHER" id="PTHR43275:SF1">
    <property type="entry name" value="D-MALATE DEHYDROGENASE [DECARBOXYLATING]"/>
    <property type="match status" value="1"/>
</dbReference>
<dbReference type="Pfam" id="PF00180">
    <property type="entry name" value="Iso_dh"/>
    <property type="match status" value="1"/>
</dbReference>
<evidence type="ECO:0000256" key="3">
    <source>
        <dbReference type="ARBA" id="ARBA00022723"/>
    </source>
</evidence>
<dbReference type="GO" id="GO:0016616">
    <property type="term" value="F:oxidoreductase activity, acting on the CH-OH group of donors, NAD or NADP as acceptor"/>
    <property type="evidence" value="ECO:0007669"/>
    <property type="project" value="InterPro"/>
</dbReference>
<feature type="domain" description="Isopropylmalate dehydrogenase-like" evidence="7">
    <location>
        <begin position="7"/>
        <end position="350"/>
    </location>
</feature>
<name>A0A932MPI9_UNCTE</name>
<reference evidence="8" key="1">
    <citation type="submission" date="2020-07" db="EMBL/GenBank/DDBJ databases">
        <title>Huge and variable diversity of episymbiotic CPR bacteria and DPANN archaea in groundwater ecosystems.</title>
        <authorList>
            <person name="He C.Y."/>
            <person name="Keren R."/>
            <person name="Whittaker M."/>
            <person name="Farag I.F."/>
            <person name="Doudna J."/>
            <person name="Cate J.H.D."/>
            <person name="Banfield J.F."/>
        </authorList>
    </citation>
    <scope>NUCLEOTIDE SEQUENCE</scope>
    <source>
        <strain evidence="8">NC_groundwater_763_Ag_S-0.2um_68_21</strain>
    </source>
</reference>
<comment type="cofactor">
    <cofactor evidence="1">
        <name>Mn(2+)</name>
        <dbReference type="ChEBI" id="CHEBI:29035"/>
    </cofactor>
</comment>
<sequence length="362" mass="38889">MPEKKLSIAAIPGDGVGHDVVPVAAEVVRAAAGACGVQVDVTPYDYGAVRYLETGKSLPEDVPGLVRELASKHDAIMFGSAGLDPRQPKDVNCRDLLVGLRWVLDGYVNLRPAPLLHPSFCPLEKKVPIDLVVVRENTEGVMTRLGGNFKKGTPDEVAIQEDINTYKGVERICRYAFEYARDHGYPKVTMADKHGSLIHAHGLWQRVFWATAEKHPGVEAEHKFIDTLCMELVQHPDKFGVIVTNNMYGDILSDLCAGLVGGVGIAGSGCINPGNTSMFEPVHGTAPDIALKGIANPFAATLAGRIMLDHLGQRKAANLIWEAVKLAVKEGQVTADLGGKLGTQAVGDYLCKTVQKLAERAA</sequence>
<evidence type="ECO:0000313" key="9">
    <source>
        <dbReference type="Proteomes" id="UP000782312"/>
    </source>
</evidence>
<dbReference type="SMART" id="SM01329">
    <property type="entry name" value="Iso_dh"/>
    <property type="match status" value="1"/>
</dbReference>
<evidence type="ECO:0000256" key="2">
    <source>
        <dbReference type="ARBA" id="ARBA00001946"/>
    </source>
</evidence>